<feature type="chain" id="PRO_5007418338" evidence="8">
    <location>
        <begin position="40"/>
        <end position="1613"/>
    </location>
</feature>
<evidence type="ECO:0000256" key="1">
    <source>
        <dbReference type="ARBA" id="ARBA00004141"/>
    </source>
</evidence>
<feature type="domain" description="PKD" evidence="9">
    <location>
        <begin position="164"/>
        <end position="222"/>
    </location>
</feature>
<feature type="domain" description="PKD" evidence="9">
    <location>
        <begin position="569"/>
        <end position="649"/>
    </location>
</feature>
<dbReference type="PATRIC" id="fig|229921.5.peg.1815"/>
<keyword evidence="3" id="KW-0677">Repeat</keyword>
<dbReference type="InterPro" id="IPR022409">
    <property type="entry name" value="PKD/Chitinase_dom"/>
</dbReference>
<name>A0A0M8JPX1_9CHLR</name>
<dbReference type="InterPro" id="IPR000601">
    <property type="entry name" value="PKD_dom"/>
</dbReference>
<dbReference type="SMART" id="SM00089">
    <property type="entry name" value="PKD"/>
    <property type="match status" value="9"/>
</dbReference>
<dbReference type="RefSeq" id="WP_062419728.1">
    <property type="nucleotide sequence ID" value="NZ_BBXZ01000177.1"/>
</dbReference>
<sequence>MYPKINQLMRKTMRASYMLGVVLLIAGMLLSAMNQPALAASAPVTPPPPVDNDDVIVEPEPVETAVPDDPAPPEEDPLPTEDPAPTVSPVTPREDPIHSNDSDGDGVGEGDNCPYIANPDQADANQNGIGDACEDTQAANVPSAVHDFSVSMNGVFVEFTHIGPASFSYSWNFGDGNSSSEENPLHEYAAAGTYSVTLTVVETEGGSPIAVTKAVVVTDTVLPPMVCDFSLSHDGGDTPTVPLTVSFNNLSENADSFTWTFGDGSGSILTNPTHTYTTAGTFNILLVCSRPGETLQATGQVSIAPATSSLSATFVSTQASPADLFTFNFDATAVSTGTITGYAWTFGDGGSSSEEDPTHTYAAPGTYYVHLVVTDSLGNTVHAFGAVEIYVGAPAPLPAFSVSPQTGPAPLEVSISNETSGGPVTQWSWNFGDGYTLVTTDNLPSLEHTYTSIGTYTITLNASGPGGSGTTYKQVVVTVNDTPVQAQFSHEFVGSYGPDGQQVCFSNDSTGPVASFQWNLASGGASTEMNPCAYFTEGTYIIELRVVGTSGQISTASKRLNVVPNTIPPIASFNVNATSGTTVTNFNFTDTSTGVITNWSWDFGDGSALVTTRNVSNKRFNTAGAYVVTLTVTGPGGSSSASKTLTITAVTPTCAIGIQPDIVRAGDTVTLTGFANNLPAGVTATAWDWTISNPAQALSGQVVTFLAATPSFTASLRVTLSDGSFLNCARSRTVYAADFIYATCSATPNDPSVGQVVNFNVNPSLPAGVTVASYQWNFNGEGSAAIKTPTFSFSTIGAKNVSVLVTSSTGSQTTAVCNVTVYDQQSLSVQVDPETELLPYTVTFTAVGGPRDFSGFVWTLPDGSTAYGQSVDYIVTTAGDQWASVVGTWKYGELTASGKTVGYTTTTIQAAFTPDKWTGVVPVEICFTDESVSETPITSWLWDLGNGETSTEQNPCTTYTVAGDYTVTLTINNTAGLTAMATNNIKVFSVVQGGSTFTVDPSNTTTICFTVSMQPGETVVMWDFGDGTVVYLQPSDDPNLCHTYASGGDYEVTMVVQGAIGQYAVRRVVTVSEPIVDLSLSHRCGDEGIEWLVTNPNTYPVTISFSVTGISGGTGTVAANETAIYATTPLGTARNASVSWTAADEVTRSYTDSAAADECTTSNTLTLTYQCGFADETTYTWQVVNTTGYTIDFTWDVTSTALSGGGRVGPNGSTSFTTPIQSFPTRETQTLNVYVGETLITSQNSGTPCKADLTLSPVCTENNEISWVLSNPNADLSFDYSFSLDVGAAVGAGSIAGGQTLSIHTSSNGGHSMVVTYTGVDGSRQVSAQSSAFQCVPPGDLSVTFTCNLEDNSVDWRVSNPNGYEVDFEYYIDRAPEGEPDGTGTAAANTSGVAFTSTSGGGHTVTIVWMQPDEETRSASNTSGEFFCVPPVELDLTYACPTGSVTRQIRWTVLNPNGYDVAFSWYLDRAPTGAADGSGVVPGGTVGEPGSLEFLTTSGGAHTVYIVYGEGEGSSETSESTAANYCKPPKEGNPDPTPTPGGGGGAGGGNLPALLPPANTGDVLIPVTGADLRQLPFAVAVQRWLTNLGLLLLGVGMVLNGLTRRPRRGQPPL</sequence>
<feature type="domain" description="PKD" evidence="9">
    <location>
        <begin position="1006"/>
        <end position="1078"/>
    </location>
</feature>
<evidence type="ECO:0000313" key="10">
    <source>
        <dbReference type="EMBL" id="GAP19451.1"/>
    </source>
</evidence>
<keyword evidence="5 7" id="KW-0472">Membrane</keyword>
<dbReference type="CDD" id="cd00146">
    <property type="entry name" value="PKD"/>
    <property type="match status" value="8"/>
</dbReference>
<feature type="compositionally biased region" description="Acidic residues" evidence="6">
    <location>
        <begin position="51"/>
        <end position="61"/>
    </location>
</feature>
<keyword evidence="12" id="KW-1185">Reference proteome</keyword>
<feature type="region of interest" description="Disordered" evidence="6">
    <location>
        <begin position="39"/>
        <end position="111"/>
    </location>
</feature>
<dbReference type="GO" id="GO:0005509">
    <property type="term" value="F:calcium ion binding"/>
    <property type="evidence" value="ECO:0007669"/>
    <property type="project" value="InterPro"/>
</dbReference>
<dbReference type="PANTHER" id="PTHR46730:SF1">
    <property type="entry name" value="PLAT DOMAIN-CONTAINING PROTEIN"/>
    <property type="match status" value="1"/>
</dbReference>
<feature type="transmembrane region" description="Helical" evidence="7">
    <location>
        <begin position="1584"/>
        <end position="1603"/>
    </location>
</feature>
<dbReference type="GO" id="GO:0005886">
    <property type="term" value="C:plasma membrane"/>
    <property type="evidence" value="ECO:0007669"/>
    <property type="project" value="TreeGrafter"/>
</dbReference>
<proteinExistence type="predicted"/>
<feature type="region of interest" description="Disordered" evidence="6">
    <location>
        <begin position="1512"/>
        <end position="1553"/>
    </location>
</feature>
<keyword evidence="2 7" id="KW-0812">Transmembrane</keyword>
<evidence type="ECO:0000256" key="6">
    <source>
        <dbReference type="SAM" id="MobiDB-lite"/>
    </source>
</evidence>
<feature type="domain" description="PKD" evidence="9">
    <location>
        <begin position="500"/>
        <end position="562"/>
    </location>
</feature>
<dbReference type="Pfam" id="PF00801">
    <property type="entry name" value="PKD"/>
    <property type="match status" value="2"/>
</dbReference>
<protein>
    <submittedName>
        <fullName evidence="10">Protein containing FOG: PKD repeat</fullName>
    </submittedName>
</protein>
<dbReference type="InterPro" id="IPR035986">
    <property type="entry name" value="PKD_dom_sf"/>
</dbReference>
<keyword evidence="8" id="KW-0732">Signal</keyword>
<evidence type="ECO:0000259" key="9">
    <source>
        <dbReference type="PROSITE" id="PS50093"/>
    </source>
</evidence>
<evidence type="ECO:0000256" key="3">
    <source>
        <dbReference type="ARBA" id="ARBA00022737"/>
    </source>
</evidence>
<organism evidence="10">
    <name type="scientific">Levilinea saccharolytica</name>
    <dbReference type="NCBI Taxonomy" id="229921"/>
    <lineage>
        <taxon>Bacteria</taxon>
        <taxon>Bacillati</taxon>
        <taxon>Chloroflexota</taxon>
        <taxon>Anaerolineae</taxon>
        <taxon>Anaerolineales</taxon>
        <taxon>Anaerolineaceae</taxon>
        <taxon>Levilinea</taxon>
    </lineage>
</organism>
<dbReference type="OrthoDB" id="9790784at2"/>
<comment type="subcellular location">
    <subcellularLocation>
        <location evidence="1">Membrane</location>
        <topology evidence="1">Multi-pass membrane protein</topology>
    </subcellularLocation>
</comment>
<dbReference type="STRING" id="229921.ADN01_08995"/>
<evidence type="ECO:0000256" key="4">
    <source>
        <dbReference type="ARBA" id="ARBA00022989"/>
    </source>
</evidence>
<dbReference type="Proteomes" id="UP000050501">
    <property type="component" value="Unassembled WGS sequence"/>
</dbReference>
<gene>
    <name evidence="11" type="ORF">ADN01_08995</name>
    <name evidence="10" type="ORF">LSAC_03353</name>
</gene>
<dbReference type="EMBL" id="DF967975">
    <property type="protein sequence ID" value="GAP19451.1"/>
    <property type="molecule type" value="Genomic_DNA"/>
</dbReference>
<dbReference type="InterPro" id="IPR013783">
    <property type="entry name" value="Ig-like_fold"/>
</dbReference>
<evidence type="ECO:0000256" key="8">
    <source>
        <dbReference type="SAM" id="SignalP"/>
    </source>
</evidence>
<evidence type="ECO:0000256" key="5">
    <source>
        <dbReference type="ARBA" id="ARBA00023136"/>
    </source>
</evidence>
<dbReference type="EMBL" id="LGCM01000034">
    <property type="protein sequence ID" value="KPL82231.1"/>
    <property type="molecule type" value="Genomic_DNA"/>
</dbReference>
<feature type="compositionally biased region" description="Basic and acidic residues" evidence="6">
    <location>
        <begin position="92"/>
        <end position="101"/>
    </location>
</feature>
<dbReference type="Gene3D" id="2.60.40.10">
    <property type="entry name" value="Immunoglobulins"/>
    <property type="match status" value="9"/>
</dbReference>
<accession>A0A0M8JPX1</accession>
<feature type="compositionally biased region" description="Gly residues" evidence="6">
    <location>
        <begin position="1540"/>
        <end position="1550"/>
    </location>
</feature>
<keyword evidence="4 7" id="KW-1133">Transmembrane helix</keyword>
<feature type="signal peptide" evidence="8">
    <location>
        <begin position="1"/>
        <end position="39"/>
    </location>
</feature>
<dbReference type="GO" id="GO:0006816">
    <property type="term" value="P:calcium ion transport"/>
    <property type="evidence" value="ECO:0007669"/>
    <property type="project" value="TreeGrafter"/>
</dbReference>
<reference evidence="10" key="1">
    <citation type="journal article" date="2015" name="Genome Announc.">
        <title>Draft Genome Sequences of Anaerolinea thermolimosa IMO-1, Bellilinea caldifistulae GOMI-1, Leptolinea tardivitalis YMTK-2, Levilinea saccharolytica KIBI-1, Longilinea arvoryzae KOME-1, Previously Described as Members of the Class Anaerolineae (Chloroflexi).</title>
        <authorList>
            <person name="Matsuura N."/>
            <person name="Tourlousse M.D."/>
            <person name="Ohashi A."/>
            <person name="Hugenholtz P."/>
            <person name="Sekiguchi Y."/>
        </authorList>
    </citation>
    <scope>NUCLEOTIDE SEQUENCE</scope>
    <source>
        <strain evidence="10">KIBI-1</strain>
    </source>
</reference>
<reference evidence="11 12" key="2">
    <citation type="submission" date="2015-07" db="EMBL/GenBank/DDBJ databases">
        <title>Genome sequence of Levilinea saccharolytica DSM 16555.</title>
        <authorList>
            <person name="Hemp J."/>
            <person name="Ward L.M."/>
            <person name="Pace L.A."/>
            <person name="Fischer W.W."/>
        </authorList>
    </citation>
    <scope>NUCLEOTIDE SEQUENCE [LARGE SCALE GENOMIC DNA]</scope>
    <source>
        <strain evidence="11 12">KIBI-1</strain>
    </source>
</reference>
<dbReference type="GO" id="GO:0005261">
    <property type="term" value="F:monoatomic cation channel activity"/>
    <property type="evidence" value="ECO:0007669"/>
    <property type="project" value="TreeGrafter"/>
</dbReference>
<feature type="domain" description="PKD" evidence="9">
    <location>
        <begin position="332"/>
        <end position="391"/>
    </location>
</feature>
<evidence type="ECO:0000256" key="2">
    <source>
        <dbReference type="ARBA" id="ARBA00022692"/>
    </source>
</evidence>
<feature type="domain" description="PKD" evidence="9">
    <location>
        <begin position="908"/>
        <end position="987"/>
    </location>
</feature>
<dbReference type="SUPFAM" id="SSF49299">
    <property type="entry name" value="PKD domain"/>
    <property type="match status" value="9"/>
</dbReference>
<feature type="domain" description="PKD" evidence="9">
    <location>
        <begin position="767"/>
        <end position="821"/>
    </location>
</feature>
<dbReference type="InterPro" id="IPR028974">
    <property type="entry name" value="TSP_type-3_rpt"/>
</dbReference>
<dbReference type="Pfam" id="PF18911">
    <property type="entry name" value="PKD_4"/>
    <property type="match status" value="6"/>
</dbReference>
<evidence type="ECO:0000313" key="12">
    <source>
        <dbReference type="Proteomes" id="UP000050501"/>
    </source>
</evidence>
<dbReference type="PROSITE" id="PS50093">
    <property type="entry name" value="PKD"/>
    <property type="match status" value="9"/>
</dbReference>
<dbReference type="PANTHER" id="PTHR46730">
    <property type="entry name" value="POLYCYSTIN-1"/>
    <property type="match status" value="1"/>
</dbReference>
<evidence type="ECO:0000313" key="11">
    <source>
        <dbReference type="EMBL" id="KPL82231.1"/>
    </source>
</evidence>
<dbReference type="Gene3D" id="4.10.1080.10">
    <property type="entry name" value="TSP type-3 repeat"/>
    <property type="match status" value="1"/>
</dbReference>
<evidence type="ECO:0000256" key="7">
    <source>
        <dbReference type="SAM" id="Phobius"/>
    </source>
</evidence>
<feature type="domain" description="PKD" evidence="9">
    <location>
        <begin position="256"/>
        <end position="310"/>
    </location>
</feature>
<feature type="domain" description="PKD" evidence="9">
    <location>
        <begin position="396"/>
        <end position="484"/>
    </location>
</feature>